<dbReference type="AlphaFoldDB" id="A0A9J6F769"/>
<sequence>MRGWELREACTVLAFFVLLTVGLLAIPLCIYWDTRYAFVTLAALVALCLLARTVHERQRDAVLWTSLTISLPVGPPTEEEEHLLRRDRRRDHNSV</sequence>
<accession>A0A9J6F769</accession>
<evidence type="ECO:0000256" key="2">
    <source>
        <dbReference type="SAM" id="Phobius"/>
    </source>
</evidence>
<keyword evidence="2" id="KW-1133">Transmembrane helix</keyword>
<evidence type="ECO:0000313" key="4">
    <source>
        <dbReference type="Proteomes" id="UP000821853"/>
    </source>
</evidence>
<evidence type="ECO:0000256" key="1">
    <source>
        <dbReference type="SAM" id="MobiDB-lite"/>
    </source>
</evidence>
<name>A0A9J6F769_HAELO</name>
<gene>
    <name evidence="3" type="ORF">HPB48_006856</name>
</gene>
<keyword evidence="4" id="KW-1185">Reference proteome</keyword>
<feature type="transmembrane region" description="Helical" evidence="2">
    <location>
        <begin position="35"/>
        <end position="54"/>
    </location>
</feature>
<dbReference type="Proteomes" id="UP000821853">
    <property type="component" value="Chromosome 1"/>
</dbReference>
<reference evidence="3 4" key="1">
    <citation type="journal article" date="2020" name="Cell">
        <title>Large-Scale Comparative Analyses of Tick Genomes Elucidate Their Genetic Diversity and Vector Capacities.</title>
        <authorList>
            <consortium name="Tick Genome and Microbiome Consortium (TIGMIC)"/>
            <person name="Jia N."/>
            <person name="Wang J."/>
            <person name="Shi W."/>
            <person name="Du L."/>
            <person name="Sun Y."/>
            <person name="Zhan W."/>
            <person name="Jiang J.F."/>
            <person name="Wang Q."/>
            <person name="Zhang B."/>
            <person name="Ji P."/>
            <person name="Bell-Sakyi L."/>
            <person name="Cui X.M."/>
            <person name="Yuan T.T."/>
            <person name="Jiang B.G."/>
            <person name="Yang W.F."/>
            <person name="Lam T.T."/>
            <person name="Chang Q.C."/>
            <person name="Ding S.J."/>
            <person name="Wang X.J."/>
            <person name="Zhu J.G."/>
            <person name="Ruan X.D."/>
            <person name="Zhao L."/>
            <person name="Wei J.T."/>
            <person name="Ye R.Z."/>
            <person name="Que T.C."/>
            <person name="Du C.H."/>
            <person name="Zhou Y.H."/>
            <person name="Cheng J.X."/>
            <person name="Dai P.F."/>
            <person name="Guo W.B."/>
            <person name="Han X.H."/>
            <person name="Huang E.J."/>
            <person name="Li L.F."/>
            <person name="Wei W."/>
            <person name="Gao Y.C."/>
            <person name="Liu J.Z."/>
            <person name="Shao H.Z."/>
            <person name="Wang X."/>
            <person name="Wang C.C."/>
            <person name="Yang T.C."/>
            <person name="Huo Q.B."/>
            <person name="Li W."/>
            <person name="Chen H.Y."/>
            <person name="Chen S.E."/>
            <person name="Zhou L.G."/>
            <person name="Ni X.B."/>
            <person name="Tian J.H."/>
            <person name="Sheng Y."/>
            <person name="Liu T."/>
            <person name="Pan Y.S."/>
            <person name="Xia L.Y."/>
            <person name="Li J."/>
            <person name="Zhao F."/>
            <person name="Cao W.C."/>
        </authorList>
    </citation>
    <scope>NUCLEOTIDE SEQUENCE [LARGE SCALE GENOMIC DNA]</scope>
    <source>
        <strain evidence="3">HaeL-2018</strain>
    </source>
</reference>
<comment type="caution">
    <text evidence="3">The sequence shown here is derived from an EMBL/GenBank/DDBJ whole genome shotgun (WGS) entry which is preliminary data.</text>
</comment>
<keyword evidence="2" id="KW-0812">Transmembrane</keyword>
<proteinExistence type="predicted"/>
<organism evidence="3 4">
    <name type="scientific">Haemaphysalis longicornis</name>
    <name type="common">Bush tick</name>
    <dbReference type="NCBI Taxonomy" id="44386"/>
    <lineage>
        <taxon>Eukaryota</taxon>
        <taxon>Metazoa</taxon>
        <taxon>Ecdysozoa</taxon>
        <taxon>Arthropoda</taxon>
        <taxon>Chelicerata</taxon>
        <taxon>Arachnida</taxon>
        <taxon>Acari</taxon>
        <taxon>Parasitiformes</taxon>
        <taxon>Ixodida</taxon>
        <taxon>Ixodoidea</taxon>
        <taxon>Ixodidae</taxon>
        <taxon>Haemaphysalinae</taxon>
        <taxon>Haemaphysalis</taxon>
    </lineage>
</organism>
<keyword evidence="2" id="KW-0472">Membrane</keyword>
<evidence type="ECO:0000313" key="3">
    <source>
        <dbReference type="EMBL" id="KAH9361294.1"/>
    </source>
</evidence>
<dbReference type="EMBL" id="JABSTR010000001">
    <property type="protein sequence ID" value="KAH9361294.1"/>
    <property type="molecule type" value="Genomic_DNA"/>
</dbReference>
<dbReference type="VEuPathDB" id="VectorBase:HLOH_041021"/>
<protein>
    <submittedName>
        <fullName evidence="3">Uncharacterized protein</fullName>
    </submittedName>
</protein>
<feature type="region of interest" description="Disordered" evidence="1">
    <location>
        <begin position="74"/>
        <end position="95"/>
    </location>
</feature>